<reference evidence="4 5" key="1">
    <citation type="submission" date="2023-12" db="EMBL/GenBank/DDBJ databases">
        <title>A high-quality genome assembly for Dillenia turbinata (Dilleniales).</title>
        <authorList>
            <person name="Chanderbali A."/>
        </authorList>
    </citation>
    <scope>NUCLEOTIDE SEQUENCE [LARGE SCALE GENOMIC DNA]</scope>
    <source>
        <strain evidence="4">LSX21</strain>
        <tissue evidence="4">Leaf</tissue>
    </source>
</reference>
<organism evidence="4 5">
    <name type="scientific">Dillenia turbinata</name>
    <dbReference type="NCBI Taxonomy" id="194707"/>
    <lineage>
        <taxon>Eukaryota</taxon>
        <taxon>Viridiplantae</taxon>
        <taxon>Streptophyta</taxon>
        <taxon>Embryophyta</taxon>
        <taxon>Tracheophyta</taxon>
        <taxon>Spermatophyta</taxon>
        <taxon>Magnoliopsida</taxon>
        <taxon>eudicotyledons</taxon>
        <taxon>Gunneridae</taxon>
        <taxon>Pentapetalae</taxon>
        <taxon>Dilleniales</taxon>
        <taxon>Dilleniaceae</taxon>
        <taxon>Dillenia</taxon>
    </lineage>
</organism>
<dbReference type="InterPro" id="IPR008978">
    <property type="entry name" value="HSP20-like_chaperone"/>
</dbReference>
<dbReference type="PANTHER" id="PTHR47838:SF1">
    <property type="entry name" value="21.7 KDA CLASS VI HEAT SHOCK PROTEIN"/>
    <property type="match status" value="1"/>
</dbReference>
<comment type="similarity">
    <text evidence="1 2">Belongs to the small heat shock protein (HSP20) family.</text>
</comment>
<gene>
    <name evidence="4" type="ORF">RJ641_034539</name>
</gene>
<comment type="caution">
    <text evidence="4">The sequence shown here is derived from an EMBL/GenBank/DDBJ whole genome shotgun (WGS) entry which is preliminary data.</text>
</comment>
<dbReference type="Pfam" id="PF00011">
    <property type="entry name" value="HSP20"/>
    <property type="match status" value="1"/>
</dbReference>
<dbReference type="AlphaFoldDB" id="A0AAN8VMG2"/>
<dbReference type="SUPFAM" id="SSF49764">
    <property type="entry name" value="HSP20-like chaperones"/>
    <property type="match status" value="1"/>
</dbReference>
<feature type="domain" description="SHSP" evidence="3">
    <location>
        <begin position="77"/>
        <end position="195"/>
    </location>
</feature>
<dbReference type="PANTHER" id="PTHR47838">
    <property type="entry name" value="21.7 KDA CLASS VI HEAT SHOCK PROTEIN"/>
    <property type="match status" value="1"/>
</dbReference>
<proteinExistence type="inferred from homology"/>
<dbReference type="Gene3D" id="2.60.40.790">
    <property type="match status" value="1"/>
</dbReference>
<dbReference type="InterPro" id="IPR002068">
    <property type="entry name" value="A-crystallin/Hsp20_dom"/>
</dbReference>
<evidence type="ECO:0000313" key="4">
    <source>
        <dbReference type="EMBL" id="KAK6934384.1"/>
    </source>
</evidence>
<dbReference type="Proteomes" id="UP001370490">
    <property type="component" value="Unassembled WGS sequence"/>
</dbReference>
<evidence type="ECO:0000259" key="3">
    <source>
        <dbReference type="PROSITE" id="PS01031"/>
    </source>
</evidence>
<name>A0AAN8VMG2_9MAGN</name>
<evidence type="ECO:0000256" key="1">
    <source>
        <dbReference type="PROSITE-ProRule" id="PRU00285"/>
    </source>
</evidence>
<accession>A0AAN8VMG2</accession>
<evidence type="ECO:0000256" key="2">
    <source>
        <dbReference type="RuleBase" id="RU003616"/>
    </source>
</evidence>
<dbReference type="EMBL" id="JBAMMX010000008">
    <property type="protein sequence ID" value="KAK6934384.1"/>
    <property type="molecule type" value="Genomic_DNA"/>
</dbReference>
<protein>
    <submittedName>
        <fullName evidence="4">Alpha crystallin/Hsp20 domain</fullName>
    </submittedName>
</protein>
<evidence type="ECO:0000313" key="5">
    <source>
        <dbReference type="Proteomes" id="UP001370490"/>
    </source>
</evidence>
<dbReference type="PROSITE" id="PS01031">
    <property type="entry name" value="SHSP"/>
    <property type="match status" value="1"/>
</dbReference>
<keyword evidence="5" id="KW-1185">Reference proteome</keyword>
<sequence>MTTCKQLEVRTEDRTPQKWCIALREDVFDVFLSQGGSTVHKVFGDGSLFSPMLFGKFFDPSDAFPLWEFDSEILLSNLRSTGQTTVDWFQTDREFVLKAELPGIGKNSIQVYLENGKVLEICGQWKQQKESKVKDWRNSHWWEHGFVRRLEVPENADLKKIEASIINDIILEIRILKSNLDCDNTHGHGGAIKDAGYTFVLTLKGSNSIRKRPTMNIISMKVKLSFFH</sequence>